<reference evidence="1 2" key="1">
    <citation type="submission" date="2012-02" db="EMBL/GenBank/DDBJ databases">
        <title>Complete sequence of chromosome of Singulisphaera acidiphila DSM 18658.</title>
        <authorList>
            <consortium name="US DOE Joint Genome Institute (JGI-PGF)"/>
            <person name="Lucas S."/>
            <person name="Copeland A."/>
            <person name="Lapidus A."/>
            <person name="Glavina del Rio T."/>
            <person name="Dalin E."/>
            <person name="Tice H."/>
            <person name="Bruce D."/>
            <person name="Goodwin L."/>
            <person name="Pitluck S."/>
            <person name="Peters L."/>
            <person name="Ovchinnikova G."/>
            <person name="Chertkov O."/>
            <person name="Kyrpides N."/>
            <person name="Mavromatis K."/>
            <person name="Ivanova N."/>
            <person name="Brettin T."/>
            <person name="Detter J.C."/>
            <person name="Han C."/>
            <person name="Larimer F."/>
            <person name="Land M."/>
            <person name="Hauser L."/>
            <person name="Markowitz V."/>
            <person name="Cheng J.-F."/>
            <person name="Hugenholtz P."/>
            <person name="Woyke T."/>
            <person name="Wu D."/>
            <person name="Tindall B."/>
            <person name="Pomrenke H."/>
            <person name="Brambilla E."/>
            <person name="Klenk H.-P."/>
            <person name="Eisen J.A."/>
        </authorList>
    </citation>
    <scope>NUCLEOTIDE SEQUENCE [LARGE SCALE GENOMIC DNA]</scope>
    <source>
        <strain evidence="2">ATCC BAA-1392 / DSM 18658 / VKM B-2454 / MOB10</strain>
    </source>
</reference>
<evidence type="ECO:0000313" key="2">
    <source>
        <dbReference type="Proteomes" id="UP000010798"/>
    </source>
</evidence>
<dbReference type="AlphaFoldDB" id="L0DC44"/>
<gene>
    <name evidence="1" type="ordered locus">Sinac_2504</name>
</gene>
<dbReference type="KEGG" id="saci:Sinac_2504"/>
<sequence length="45" mass="4999">MRLWHTLWEAAGRLAAGARTAVSPWLGERGCGMVKATIWTPRFDA</sequence>
<proteinExistence type="predicted"/>
<evidence type="ECO:0000313" key="1">
    <source>
        <dbReference type="EMBL" id="AGA26812.1"/>
    </source>
</evidence>
<dbReference type="EMBL" id="CP003364">
    <property type="protein sequence ID" value="AGA26812.1"/>
    <property type="molecule type" value="Genomic_DNA"/>
</dbReference>
<dbReference type="Proteomes" id="UP000010798">
    <property type="component" value="Chromosome"/>
</dbReference>
<keyword evidence="2" id="KW-1185">Reference proteome</keyword>
<accession>L0DC44</accession>
<name>L0DC44_SINAD</name>
<dbReference type="HOGENOM" id="CLU_3205318_0_0_0"/>
<protein>
    <submittedName>
        <fullName evidence="1">Uncharacterized protein</fullName>
    </submittedName>
</protein>
<organism evidence="1 2">
    <name type="scientific">Singulisphaera acidiphila (strain ATCC BAA-1392 / DSM 18658 / VKM B-2454 / MOB10)</name>
    <dbReference type="NCBI Taxonomy" id="886293"/>
    <lineage>
        <taxon>Bacteria</taxon>
        <taxon>Pseudomonadati</taxon>
        <taxon>Planctomycetota</taxon>
        <taxon>Planctomycetia</taxon>
        <taxon>Isosphaerales</taxon>
        <taxon>Isosphaeraceae</taxon>
        <taxon>Singulisphaera</taxon>
    </lineage>
</organism>